<feature type="binding site" evidence="3">
    <location>
        <position position="203"/>
    </location>
    <ligand>
        <name>a divalent metal cation</name>
        <dbReference type="ChEBI" id="CHEBI:60240"/>
        <label>2</label>
    </ligand>
</feature>
<evidence type="ECO:0000256" key="4">
    <source>
        <dbReference type="PROSITE-ProRule" id="PRU00679"/>
    </source>
</evidence>
<evidence type="ECO:0000256" key="2">
    <source>
        <dbReference type="ARBA" id="ARBA00022801"/>
    </source>
</evidence>
<protein>
    <submittedName>
        <fullName evidence="5">Aryldialkylphosphatase</fullName>
    </submittedName>
</protein>
<dbReference type="GO" id="GO:0016788">
    <property type="term" value="F:hydrolase activity, acting on ester bonds"/>
    <property type="evidence" value="ECO:0007669"/>
    <property type="project" value="InterPro"/>
</dbReference>
<feature type="binding site" evidence="3">
    <location>
        <position position="299"/>
    </location>
    <ligand>
        <name>a divalent metal cation</name>
        <dbReference type="ChEBI" id="CHEBI:60240"/>
        <label>1</label>
    </ligand>
</feature>
<dbReference type="Gene3D" id="3.20.20.140">
    <property type="entry name" value="Metal-dependent hydrolases"/>
    <property type="match status" value="1"/>
</dbReference>
<dbReference type="InterPro" id="IPR001559">
    <property type="entry name" value="Phosphotriesterase"/>
</dbReference>
<keyword evidence="1 3" id="KW-0479">Metal-binding</keyword>
<dbReference type="PROSITE" id="PS51347">
    <property type="entry name" value="PHOSPHOTRIESTERASE_2"/>
    <property type="match status" value="1"/>
</dbReference>
<accession>A0A838BF80</accession>
<dbReference type="EMBL" id="JACDTY010000037">
    <property type="protein sequence ID" value="MBA1145218.1"/>
    <property type="molecule type" value="Genomic_DNA"/>
</dbReference>
<proteinExistence type="inferred from homology"/>
<feature type="binding site" evidence="3">
    <location>
        <position position="232"/>
    </location>
    <ligand>
        <name>a divalent metal cation</name>
        <dbReference type="ChEBI" id="CHEBI:60240"/>
        <label>2</label>
    </ligand>
</feature>
<comment type="caution">
    <text evidence="5">The sequence shown here is derived from an EMBL/GenBank/DDBJ whole genome shotgun (WGS) entry which is preliminary data.</text>
</comment>
<comment type="cofactor">
    <cofactor evidence="3">
        <name>a divalent metal cation</name>
        <dbReference type="ChEBI" id="CHEBI:60240"/>
    </cofactor>
    <text evidence="3">Binds 2 divalent metal cations per subunit.</text>
</comment>
<keyword evidence="2" id="KW-0378">Hydrolase</keyword>
<evidence type="ECO:0000256" key="1">
    <source>
        <dbReference type="ARBA" id="ARBA00022723"/>
    </source>
</evidence>
<feature type="binding site" evidence="3">
    <location>
        <position position="34"/>
    </location>
    <ligand>
        <name>a divalent metal cation</name>
        <dbReference type="ChEBI" id="CHEBI:60240"/>
        <label>1</label>
    </ligand>
</feature>
<sequence>MEINVRLSRDEMRRKAQTVLGLVDPATLGQTLMHEHLFWDFVQPGRQDESSTGGPDPRDYWKLLMGGAADPRDIRQKDRGVAAREAARMVEAGGRTIVELTIGGIGPDPEGLMEVSRESNAHIVMGCGHYVEDCQDPGNHNRTIESFAQEMIDQVQLGAWGTQVRAGIVGEIGCQWPWTDLEKRVLAAAVIAQQETGAALTIHPARHEDHPWMLIEFLREHGADLSRTIIDHIDRTIFDDDRLFRLADSGVVLEWDLFGLENTYYALADIDMPNDGMRIRTIRRLIDRGHLGQIVISHDICNAIRLAEFGGHGYTHIQQKVLPHMGKRGYSGDEINAIMIDNPRRLLTFV</sequence>
<dbReference type="PROSITE" id="PS01322">
    <property type="entry name" value="PHOSPHOTRIESTERASE_1"/>
    <property type="match status" value="1"/>
</dbReference>
<dbReference type="Proteomes" id="UP000558284">
    <property type="component" value="Unassembled WGS sequence"/>
</dbReference>
<keyword evidence="6" id="KW-1185">Reference proteome</keyword>
<dbReference type="InterPro" id="IPR032466">
    <property type="entry name" value="Metal_Hydrolase"/>
</dbReference>
<comment type="caution">
    <text evidence="4">Lacks conserved residue(s) required for the propagation of feature annotation.</text>
</comment>
<dbReference type="PANTHER" id="PTHR10819">
    <property type="entry name" value="PHOSPHOTRIESTERASE-RELATED"/>
    <property type="match status" value="1"/>
</dbReference>
<feature type="binding site" evidence="3">
    <location>
        <position position="36"/>
    </location>
    <ligand>
        <name>a divalent metal cation</name>
        <dbReference type="ChEBI" id="CHEBI:60240"/>
        <label>1</label>
    </ligand>
</feature>
<evidence type="ECO:0000256" key="3">
    <source>
        <dbReference type="PIRSR" id="PIRSR601559-52"/>
    </source>
</evidence>
<reference evidence="5 6" key="1">
    <citation type="submission" date="2020-07" db="EMBL/GenBank/DDBJ databases">
        <title>Definition of the novel symbiovar canariense within Mesorhizobium novociceri, a new species of genus Mesorhizobium nodulating Cicer canariense in the Caldera de Taburiente National Park (La Palma, Canary Islands).</title>
        <authorList>
            <person name="Leon-Barrios M."/>
            <person name="Perez-Yepez J."/>
            <person name="Flores-Felix J.D."/>
            <person name="Ramirez-Baena M.H."/>
            <person name="Pulido-Suarez L."/>
            <person name="Igual J.M."/>
            <person name="Velazquez E."/>
            <person name="Peix A."/>
        </authorList>
    </citation>
    <scope>NUCLEOTIDE SEQUENCE [LARGE SCALE GENOMIC DNA]</scope>
    <source>
        <strain evidence="5 6">CCANP35</strain>
    </source>
</reference>
<dbReference type="GO" id="GO:0008270">
    <property type="term" value="F:zinc ion binding"/>
    <property type="evidence" value="ECO:0007669"/>
    <property type="project" value="InterPro"/>
</dbReference>
<dbReference type="InterPro" id="IPR017947">
    <property type="entry name" value="AryldialkylPase_Zn-BS"/>
</dbReference>
<organism evidence="5 6">
    <name type="scientific">Mesorhizobium neociceri</name>
    <dbReference type="NCBI Taxonomy" id="1307853"/>
    <lineage>
        <taxon>Bacteria</taxon>
        <taxon>Pseudomonadati</taxon>
        <taxon>Pseudomonadota</taxon>
        <taxon>Alphaproteobacteria</taxon>
        <taxon>Hyphomicrobiales</taxon>
        <taxon>Phyllobacteriaceae</taxon>
        <taxon>Mesorhizobium</taxon>
    </lineage>
</organism>
<evidence type="ECO:0000313" key="5">
    <source>
        <dbReference type="EMBL" id="MBA1145218.1"/>
    </source>
</evidence>
<dbReference type="SUPFAM" id="SSF51556">
    <property type="entry name" value="Metallo-dependent hydrolases"/>
    <property type="match status" value="1"/>
</dbReference>
<dbReference type="Pfam" id="PF02126">
    <property type="entry name" value="PTE"/>
    <property type="match status" value="1"/>
</dbReference>
<evidence type="ECO:0000313" key="6">
    <source>
        <dbReference type="Proteomes" id="UP000558284"/>
    </source>
</evidence>
<dbReference type="AlphaFoldDB" id="A0A838BF80"/>
<name>A0A838BF80_9HYPH</name>
<feature type="binding site" evidence="3">
    <location>
        <position position="171"/>
    </location>
    <ligand>
        <name>a divalent metal cation</name>
        <dbReference type="ChEBI" id="CHEBI:60240"/>
        <label>1</label>
    </ligand>
</feature>
<gene>
    <name evidence="5" type="ORF">H0241_34195</name>
</gene>
<dbReference type="PANTHER" id="PTHR10819:SF3">
    <property type="entry name" value="PHOSPHOTRIESTERASE-RELATED PROTEIN"/>
    <property type="match status" value="1"/>
</dbReference>
<comment type="similarity">
    <text evidence="4">Belongs to the metallo-dependent hydrolases superfamily. Phosphotriesterase family.</text>
</comment>
<feature type="binding site" evidence="3">
    <location>
        <position position="171"/>
    </location>
    <ligand>
        <name>a divalent metal cation</name>
        <dbReference type="ChEBI" id="CHEBI:60240"/>
        <label>2</label>
    </ligand>
</feature>